<gene>
    <name evidence="16" type="ORF">PCOR1329_LOCUS4823</name>
</gene>
<feature type="compositionally biased region" description="Low complexity" evidence="14">
    <location>
        <begin position="210"/>
        <end position="221"/>
    </location>
</feature>
<evidence type="ECO:0000313" key="17">
    <source>
        <dbReference type="Proteomes" id="UP001189429"/>
    </source>
</evidence>
<evidence type="ECO:0000256" key="6">
    <source>
        <dbReference type="ARBA" id="ARBA00022490"/>
    </source>
</evidence>
<comment type="caution">
    <text evidence="16">The sequence shown here is derived from an EMBL/GenBank/DDBJ whole genome shotgun (WGS) entry which is preliminary data.</text>
</comment>
<comment type="cofactor">
    <cofactor evidence="2">
        <name>Mn(2+)</name>
        <dbReference type="ChEBI" id="CHEBI:29035"/>
    </cofactor>
</comment>
<feature type="region of interest" description="Disordered" evidence="14">
    <location>
        <begin position="178"/>
        <end position="232"/>
    </location>
</feature>
<keyword evidence="7 13" id="KW-0540">Nuclease</keyword>
<dbReference type="PANTHER" id="PTHR10954:SF18">
    <property type="entry name" value="RIBONUCLEASE HII"/>
    <property type="match status" value="1"/>
</dbReference>
<keyword evidence="10 13" id="KW-0378">Hydrolase</keyword>
<protein>
    <recommendedName>
        <fullName evidence="13">Ribonuclease</fullName>
        <ecNumber evidence="13">3.1.26.4</ecNumber>
    </recommendedName>
</protein>
<keyword evidence="11" id="KW-0464">Manganese</keyword>
<dbReference type="EMBL" id="CAUYUJ010001248">
    <property type="protein sequence ID" value="CAK0795037.1"/>
    <property type="molecule type" value="Genomic_DNA"/>
</dbReference>
<dbReference type="InterPro" id="IPR012337">
    <property type="entry name" value="RNaseH-like_sf"/>
</dbReference>
<evidence type="ECO:0000256" key="2">
    <source>
        <dbReference type="ARBA" id="ARBA00001936"/>
    </source>
</evidence>
<dbReference type="CDD" id="cd07182">
    <property type="entry name" value="RNase_HII_bacteria_HII_like"/>
    <property type="match status" value="1"/>
</dbReference>
<evidence type="ECO:0000256" key="11">
    <source>
        <dbReference type="ARBA" id="ARBA00023211"/>
    </source>
</evidence>
<evidence type="ECO:0000256" key="12">
    <source>
        <dbReference type="PROSITE-ProRule" id="PRU01319"/>
    </source>
</evidence>
<accession>A0ABN9PSW8</accession>
<comment type="catalytic activity">
    <reaction evidence="1 13">
        <text>Endonucleolytic cleavage to 5'-phosphomonoester.</text>
        <dbReference type="EC" id="3.1.26.4"/>
    </reaction>
</comment>
<evidence type="ECO:0000256" key="14">
    <source>
        <dbReference type="SAM" id="MobiDB-lite"/>
    </source>
</evidence>
<keyword evidence="8" id="KW-0479">Metal-binding</keyword>
<evidence type="ECO:0000256" key="4">
    <source>
        <dbReference type="ARBA" id="ARBA00004496"/>
    </source>
</evidence>
<dbReference type="PROSITE" id="PS51975">
    <property type="entry name" value="RNASE_H_2"/>
    <property type="match status" value="1"/>
</dbReference>
<comment type="cofactor">
    <cofactor evidence="3">
        <name>Mg(2+)</name>
        <dbReference type="ChEBI" id="CHEBI:18420"/>
    </cofactor>
</comment>
<evidence type="ECO:0000256" key="7">
    <source>
        <dbReference type="ARBA" id="ARBA00022722"/>
    </source>
</evidence>
<dbReference type="SUPFAM" id="SSF53098">
    <property type="entry name" value="Ribonuclease H-like"/>
    <property type="match status" value="1"/>
</dbReference>
<proteinExistence type="inferred from homology"/>
<evidence type="ECO:0000256" key="5">
    <source>
        <dbReference type="ARBA" id="ARBA00007383"/>
    </source>
</evidence>
<dbReference type="InterPro" id="IPR022898">
    <property type="entry name" value="RNase_HII"/>
</dbReference>
<name>A0ABN9PSW8_9DINO</name>
<keyword evidence="9 13" id="KW-0255">Endonuclease</keyword>
<evidence type="ECO:0000256" key="9">
    <source>
        <dbReference type="ARBA" id="ARBA00022759"/>
    </source>
</evidence>
<comment type="subcellular location">
    <subcellularLocation>
        <location evidence="4">Cytoplasm</location>
    </subcellularLocation>
</comment>
<dbReference type="Proteomes" id="UP001189429">
    <property type="component" value="Unassembled WGS sequence"/>
</dbReference>
<comment type="similarity">
    <text evidence="5 13">Belongs to the RNase HII family.</text>
</comment>
<comment type="caution">
    <text evidence="12">Lacks conserved residue(s) required for the propagation of feature annotation.</text>
</comment>
<evidence type="ECO:0000256" key="1">
    <source>
        <dbReference type="ARBA" id="ARBA00000077"/>
    </source>
</evidence>
<evidence type="ECO:0000256" key="3">
    <source>
        <dbReference type="ARBA" id="ARBA00001946"/>
    </source>
</evidence>
<dbReference type="InterPro" id="IPR024567">
    <property type="entry name" value="RNase_HII/HIII_dom"/>
</dbReference>
<dbReference type="Pfam" id="PF01351">
    <property type="entry name" value="RNase_HII"/>
    <property type="match status" value="1"/>
</dbReference>
<sequence length="232" mass="24616">MSRAVCELDPRPDCVLVDGCNRPPELLRKGEQWTRGTKASEMARADAKQQRLGSFFKAAPRPAGLSGEGADSPWRPRLVENVIEGDGRVPCISAASVLAKVQRDRLMKKLHEEYPQFGFAEHKGYGTKSHLEAIEAHGPCPAHRRSFGPLKEALACVTGELKEPGQRLLQSLGLAAPATDECRSPPAEAGILGTPERRGKLAEGVSASKGAPARLAGPGAAKDGRQASQAGA</sequence>
<evidence type="ECO:0000256" key="10">
    <source>
        <dbReference type="ARBA" id="ARBA00022801"/>
    </source>
</evidence>
<keyword evidence="6" id="KW-0963">Cytoplasm</keyword>
<feature type="domain" description="RNase H type-2" evidence="15">
    <location>
        <begin position="1"/>
        <end position="159"/>
    </location>
</feature>
<dbReference type="EC" id="3.1.26.4" evidence="13"/>
<evidence type="ECO:0000256" key="8">
    <source>
        <dbReference type="ARBA" id="ARBA00022723"/>
    </source>
</evidence>
<dbReference type="Gene3D" id="3.30.420.10">
    <property type="entry name" value="Ribonuclease H-like superfamily/Ribonuclease H"/>
    <property type="match status" value="1"/>
</dbReference>
<dbReference type="InterPro" id="IPR001352">
    <property type="entry name" value="RNase_HII/HIII"/>
</dbReference>
<evidence type="ECO:0000256" key="13">
    <source>
        <dbReference type="RuleBase" id="RU003515"/>
    </source>
</evidence>
<reference evidence="16" key="1">
    <citation type="submission" date="2023-10" db="EMBL/GenBank/DDBJ databases">
        <authorList>
            <person name="Chen Y."/>
            <person name="Shah S."/>
            <person name="Dougan E. K."/>
            <person name="Thang M."/>
            <person name="Chan C."/>
        </authorList>
    </citation>
    <scope>NUCLEOTIDE SEQUENCE [LARGE SCALE GENOMIC DNA]</scope>
</reference>
<comment type="function">
    <text evidence="13">Endonuclease that specifically degrades the RNA of RNA-DNA hybrids.</text>
</comment>
<organism evidence="16 17">
    <name type="scientific">Prorocentrum cordatum</name>
    <dbReference type="NCBI Taxonomy" id="2364126"/>
    <lineage>
        <taxon>Eukaryota</taxon>
        <taxon>Sar</taxon>
        <taxon>Alveolata</taxon>
        <taxon>Dinophyceae</taxon>
        <taxon>Prorocentrales</taxon>
        <taxon>Prorocentraceae</taxon>
        <taxon>Prorocentrum</taxon>
    </lineage>
</organism>
<keyword evidence="17" id="KW-1185">Reference proteome</keyword>
<evidence type="ECO:0000259" key="15">
    <source>
        <dbReference type="PROSITE" id="PS51975"/>
    </source>
</evidence>
<dbReference type="InterPro" id="IPR036397">
    <property type="entry name" value="RNaseH_sf"/>
</dbReference>
<dbReference type="PANTHER" id="PTHR10954">
    <property type="entry name" value="RIBONUCLEASE H2 SUBUNIT A"/>
    <property type="match status" value="1"/>
</dbReference>
<evidence type="ECO:0000313" key="16">
    <source>
        <dbReference type="EMBL" id="CAK0795037.1"/>
    </source>
</evidence>